<dbReference type="InterPro" id="IPR036390">
    <property type="entry name" value="WH_DNA-bd_sf"/>
</dbReference>
<dbReference type="InterPro" id="IPR036388">
    <property type="entry name" value="WH-like_DNA-bd_sf"/>
</dbReference>
<proteinExistence type="inferred from homology"/>
<keyword evidence="2" id="KW-0805">Transcription regulation</keyword>
<dbReference type="PANTHER" id="PTHR30118:SF15">
    <property type="entry name" value="TRANSCRIPTIONAL REGULATORY PROTEIN"/>
    <property type="match status" value="1"/>
</dbReference>
<evidence type="ECO:0000256" key="1">
    <source>
        <dbReference type="ARBA" id="ARBA00009437"/>
    </source>
</evidence>
<accession>A0ABN1NAU7</accession>
<evidence type="ECO:0000313" key="6">
    <source>
        <dbReference type="EMBL" id="GAA0900483.1"/>
    </source>
</evidence>
<evidence type="ECO:0000313" key="7">
    <source>
        <dbReference type="Proteomes" id="UP001499967"/>
    </source>
</evidence>
<keyword evidence="4" id="KW-0804">Transcription</keyword>
<keyword evidence="7" id="KW-1185">Reference proteome</keyword>
<evidence type="ECO:0000256" key="4">
    <source>
        <dbReference type="ARBA" id="ARBA00023163"/>
    </source>
</evidence>
<dbReference type="PRINTS" id="PR00039">
    <property type="entry name" value="HTHLYSR"/>
</dbReference>
<dbReference type="InterPro" id="IPR005119">
    <property type="entry name" value="LysR_subst-bd"/>
</dbReference>
<organism evidence="6 7">
    <name type="scientific">Pseudonocardia zijingensis</name>
    <dbReference type="NCBI Taxonomy" id="153376"/>
    <lineage>
        <taxon>Bacteria</taxon>
        <taxon>Bacillati</taxon>
        <taxon>Actinomycetota</taxon>
        <taxon>Actinomycetes</taxon>
        <taxon>Pseudonocardiales</taxon>
        <taxon>Pseudonocardiaceae</taxon>
        <taxon>Pseudonocardia</taxon>
    </lineage>
</organism>
<evidence type="ECO:0000259" key="5">
    <source>
        <dbReference type="PROSITE" id="PS50931"/>
    </source>
</evidence>
<feature type="domain" description="HTH lysR-type" evidence="5">
    <location>
        <begin position="17"/>
        <end position="74"/>
    </location>
</feature>
<dbReference type="SUPFAM" id="SSF53850">
    <property type="entry name" value="Periplasmic binding protein-like II"/>
    <property type="match status" value="1"/>
</dbReference>
<dbReference type="InterPro" id="IPR037402">
    <property type="entry name" value="YidZ_PBP2"/>
</dbReference>
<gene>
    <name evidence="6" type="ORF">GCM10009559_66460</name>
</gene>
<dbReference type="EMBL" id="BAAAHP010000219">
    <property type="protein sequence ID" value="GAA0900483.1"/>
    <property type="molecule type" value="Genomic_DNA"/>
</dbReference>
<protein>
    <submittedName>
        <fullName evidence="6">LysR family transcriptional regulator</fullName>
    </submittedName>
</protein>
<evidence type="ECO:0000256" key="2">
    <source>
        <dbReference type="ARBA" id="ARBA00023015"/>
    </source>
</evidence>
<dbReference type="PANTHER" id="PTHR30118">
    <property type="entry name" value="HTH-TYPE TRANSCRIPTIONAL REGULATOR LEUO-RELATED"/>
    <property type="match status" value="1"/>
</dbReference>
<sequence length="318" mass="35237">MAVTARPRQPAAHLANLDLNLLVALRELLRERNVTRAAARIGVSQPAASASLSRLRRHFDDELLIRARSGYRLSPLAMQLAEHVETVCAAAERLFATGSRFDPGTSRREFTLLMADYTIAVLGRHLSTAIGAQAPGVDLHVRLVREAFALDFAETITLIDGMVSPPVDRFELASVRSVELFTDRWVCIADAANPDVDEGLTVERLAALPWVAPFQPDRGNPSGAPMSRQLALFGIRPEIRVRVESYQAVPYLVAGTDRVALMQERLARQVAEPLGLRVLPCPGDPEPIVERFWWHADRDRDPAHRWLRDTVIAAAARL</sequence>
<evidence type="ECO:0000256" key="3">
    <source>
        <dbReference type="ARBA" id="ARBA00023125"/>
    </source>
</evidence>
<name>A0ABN1NAU7_9PSEU</name>
<dbReference type="SUPFAM" id="SSF46785">
    <property type="entry name" value="Winged helix' DNA-binding domain"/>
    <property type="match status" value="1"/>
</dbReference>
<reference evidence="6 7" key="1">
    <citation type="journal article" date="2019" name="Int. J. Syst. Evol. Microbiol.">
        <title>The Global Catalogue of Microorganisms (GCM) 10K type strain sequencing project: providing services to taxonomists for standard genome sequencing and annotation.</title>
        <authorList>
            <consortium name="The Broad Institute Genomics Platform"/>
            <consortium name="The Broad Institute Genome Sequencing Center for Infectious Disease"/>
            <person name="Wu L."/>
            <person name="Ma J."/>
        </authorList>
    </citation>
    <scope>NUCLEOTIDE SEQUENCE [LARGE SCALE GENOMIC DNA]</scope>
    <source>
        <strain evidence="6 7">JCM 11117</strain>
    </source>
</reference>
<comment type="similarity">
    <text evidence="1">Belongs to the LysR transcriptional regulatory family.</text>
</comment>
<dbReference type="InterPro" id="IPR000847">
    <property type="entry name" value="LysR_HTH_N"/>
</dbReference>
<dbReference type="PROSITE" id="PS50931">
    <property type="entry name" value="HTH_LYSR"/>
    <property type="match status" value="1"/>
</dbReference>
<dbReference type="Gene3D" id="1.10.10.10">
    <property type="entry name" value="Winged helix-like DNA-binding domain superfamily/Winged helix DNA-binding domain"/>
    <property type="match status" value="1"/>
</dbReference>
<dbReference type="Proteomes" id="UP001499967">
    <property type="component" value="Unassembled WGS sequence"/>
</dbReference>
<comment type="caution">
    <text evidence="6">The sequence shown here is derived from an EMBL/GenBank/DDBJ whole genome shotgun (WGS) entry which is preliminary data.</text>
</comment>
<dbReference type="Pfam" id="PF00126">
    <property type="entry name" value="HTH_1"/>
    <property type="match status" value="1"/>
</dbReference>
<dbReference type="Pfam" id="PF03466">
    <property type="entry name" value="LysR_substrate"/>
    <property type="match status" value="1"/>
</dbReference>
<keyword evidence="3" id="KW-0238">DNA-binding</keyword>
<dbReference type="CDD" id="cd08417">
    <property type="entry name" value="PBP2_Nitroaromatics_like"/>
    <property type="match status" value="1"/>
</dbReference>
<dbReference type="InterPro" id="IPR050389">
    <property type="entry name" value="LysR-type_TF"/>
</dbReference>
<dbReference type="Gene3D" id="3.40.190.10">
    <property type="entry name" value="Periplasmic binding protein-like II"/>
    <property type="match status" value="2"/>
</dbReference>